<reference evidence="2" key="1">
    <citation type="submission" date="2023-10" db="EMBL/GenBank/DDBJ databases">
        <authorList>
            <person name="Chen Y."/>
            <person name="Shah S."/>
            <person name="Dougan E. K."/>
            <person name="Thang M."/>
            <person name="Chan C."/>
        </authorList>
    </citation>
    <scope>NUCLEOTIDE SEQUENCE [LARGE SCALE GENOMIC DNA]</scope>
</reference>
<evidence type="ECO:0000313" key="3">
    <source>
        <dbReference type="Proteomes" id="UP001189429"/>
    </source>
</evidence>
<dbReference type="Proteomes" id="UP001189429">
    <property type="component" value="Unassembled WGS sequence"/>
</dbReference>
<comment type="caution">
    <text evidence="2">The sequence shown here is derived from an EMBL/GenBank/DDBJ whole genome shotgun (WGS) entry which is preliminary data.</text>
</comment>
<protein>
    <recommendedName>
        <fullName evidence="4">Protein RFT1 homolog</fullName>
    </recommendedName>
</protein>
<evidence type="ECO:0000256" key="1">
    <source>
        <dbReference type="SAM" id="Phobius"/>
    </source>
</evidence>
<keyword evidence="3" id="KW-1185">Reference proteome</keyword>
<evidence type="ECO:0008006" key="4">
    <source>
        <dbReference type="Google" id="ProtNLM"/>
    </source>
</evidence>
<feature type="transmembrane region" description="Helical" evidence="1">
    <location>
        <begin position="51"/>
        <end position="71"/>
    </location>
</feature>
<accession>A0ABN9Q6J2</accession>
<proteinExistence type="predicted"/>
<feature type="non-terminal residue" evidence="2">
    <location>
        <position position="120"/>
    </location>
</feature>
<feature type="transmembrane region" description="Helical" evidence="1">
    <location>
        <begin position="77"/>
        <end position="98"/>
    </location>
</feature>
<gene>
    <name evidence="2" type="ORF">PCOR1329_LOCUS9261</name>
</gene>
<evidence type="ECO:0000313" key="2">
    <source>
        <dbReference type="EMBL" id="CAK0801378.1"/>
    </source>
</evidence>
<keyword evidence="1" id="KW-0812">Transmembrane</keyword>
<keyword evidence="1" id="KW-1133">Transmembrane helix</keyword>
<keyword evidence="1" id="KW-0472">Membrane</keyword>
<sequence>MLAMRPRDDPLESILYITSVGVPSSVYETVRSLRQIRGQRLGAVQRKMPPIQIILLWVLGLSLVVGSPLLILDVPGAATAVAFRSWFSVLAGAVVMTMRVIHELWTPLGGAYNVDGVLKV</sequence>
<name>A0ABN9Q6J2_9DINO</name>
<organism evidence="2 3">
    <name type="scientific">Prorocentrum cordatum</name>
    <dbReference type="NCBI Taxonomy" id="2364126"/>
    <lineage>
        <taxon>Eukaryota</taxon>
        <taxon>Sar</taxon>
        <taxon>Alveolata</taxon>
        <taxon>Dinophyceae</taxon>
        <taxon>Prorocentrales</taxon>
        <taxon>Prorocentraceae</taxon>
        <taxon>Prorocentrum</taxon>
    </lineage>
</organism>
<dbReference type="EMBL" id="CAUYUJ010002566">
    <property type="protein sequence ID" value="CAK0801378.1"/>
    <property type="molecule type" value="Genomic_DNA"/>
</dbReference>